<dbReference type="Proteomes" id="UP000243975">
    <property type="component" value="Unassembled WGS sequence"/>
</dbReference>
<evidence type="ECO:0000256" key="8">
    <source>
        <dbReference type="ARBA" id="ARBA00023152"/>
    </source>
</evidence>
<dbReference type="GO" id="GO:0004396">
    <property type="term" value="F:hexokinase activity"/>
    <property type="evidence" value="ECO:0007669"/>
    <property type="project" value="UniProtKB-UniRule"/>
</dbReference>
<dbReference type="EC" id="2.7.1.-" evidence="9"/>
<keyword evidence="5 9" id="KW-0547">Nucleotide-binding</keyword>
<dbReference type="GO" id="GO:0009408">
    <property type="term" value="P:response to heat"/>
    <property type="evidence" value="ECO:0007669"/>
    <property type="project" value="EnsemblPlants"/>
</dbReference>
<keyword evidence="8 9" id="KW-0324">Glycolysis</keyword>
<comment type="pathway">
    <text evidence="2">Carbohydrate metabolism; hexose metabolism.</text>
</comment>
<comment type="caution">
    <text evidence="14">The sequence shown here is derived from an EMBL/GenBank/DDBJ whole genome shotgun (WGS) entry which is preliminary data.</text>
</comment>
<dbReference type="OMA" id="YHPNCRI"/>
<dbReference type="GO" id="GO:0009409">
    <property type="term" value="P:response to cold"/>
    <property type="evidence" value="ECO:0007669"/>
    <property type="project" value="EnsemblPlants"/>
</dbReference>
<dbReference type="UniPathway" id="UPA00242"/>
<feature type="domain" description="Hexokinase C-terminal" evidence="13">
    <location>
        <begin position="277"/>
        <end position="510"/>
    </location>
</feature>
<feature type="domain" description="Hexokinase N-terminal" evidence="12">
    <location>
        <begin position="39"/>
        <end position="201"/>
    </location>
</feature>
<dbReference type="GO" id="GO:0005829">
    <property type="term" value="C:cytosol"/>
    <property type="evidence" value="ECO:0007669"/>
    <property type="project" value="TreeGrafter"/>
</dbReference>
<evidence type="ECO:0000313" key="15">
    <source>
        <dbReference type="Proteomes" id="UP000243975"/>
    </source>
</evidence>
<dbReference type="GO" id="GO:0001678">
    <property type="term" value="P:intracellular glucose homeostasis"/>
    <property type="evidence" value="ECO:0007669"/>
    <property type="project" value="InterPro"/>
</dbReference>
<dbReference type="Gene3D" id="3.30.420.40">
    <property type="match status" value="1"/>
</dbReference>
<dbReference type="Pfam" id="PF00349">
    <property type="entry name" value="Hexokinase_1"/>
    <property type="match status" value="1"/>
</dbReference>
<dbReference type="Gene3D" id="3.40.367.20">
    <property type="match status" value="2"/>
</dbReference>
<dbReference type="PROSITE" id="PS51748">
    <property type="entry name" value="HEXOKINASE_2"/>
    <property type="match status" value="1"/>
</dbReference>
<dbReference type="Gramene" id="KVI02758">
    <property type="protein sequence ID" value="KVI02758"/>
    <property type="gene ID" value="Ccrd_018958"/>
</dbReference>
<keyword evidence="6 9" id="KW-0418">Kinase</keyword>
<evidence type="ECO:0000256" key="7">
    <source>
        <dbReference type="ARBA" id="ARBA00022840"/>
    </source>
</evidence>
<dbReference type="GO" id="GO:0006974">
    <property type="term" value="P:DNA damage response"/>
    <property type="evidence" value="ECO:0007669"/>
    <property type="project" value="EnsemblPlants"/>
</dbReference>
<keyword evidence="15" id="KW-1185">Reference proteome</keyword>
<feature type="compositionally biased region" description="Polar residues" evidence="10">
    <location>
        <begin position="563"/>
        <end position="581"/>
    </location>
</feature>
<evidence type="ECO:0000256" key="5">
    <source>
        <dbReference type="ARBA" id="ARBA00022741"/>
    </source>
</evidence>
<evidence type="ECO:0000259" key="12">
    <source>
        <dbReference type="Pfam" id="PF00349"/>
    </source>
</evidence>
<dbReference type="Pfam" id="PF03727">
    <property type="entry name" value="Hexokinase_2"/>
    <property type="match status" value="1"/>
</dbReference>
<evidence type="ECO:0000313" key="14">
    <source>
        <dbReference type="EMBL" id="KVI02758.1"/>
    </source>
</evidence>
<evidence type="ECO:0000256" key="9">
    <source>
        <dbReference type="RuleBase" id="RU362007"/>
    </source>
</evidence>
<dbReference type="InterPro" id="IPR001312">
    <property type="entry name" value="Hexokinase"/>
</dbReference>
<name>A0A118K1E6_CYNCS</name>
<dbReference type="AlphaFoldDB" id="A0A118K1E6"/>
<dbReference type="UniPathway" id="UPA00109">
    <property type="reaction ID" value="UER00180"/>
</dbReference>
<dbReference type="GO" id="GO:0019318">
    <property type="term" value="P:hexose metabolic process"/>
    <property type="evidence" value="ECO:0007669"/>
    <property type="project" value="UniProtKB-UniPathway"/>
</dbReference>
<dbReference type="GO" id="GO:0006979">
    <property type="term" value="P:response to oxidative stress"/>
    <property type="evidence" value="ECO:0007669"/>
    <property type="project" value="EnsemblPlants"/>
</dbReference>
<dbReference type="GO" id="GO:0005536">
    <property type="term" value="F:D-glucose binding"/>
    <property type="evidence" value="ECO:0007669"/>
    <property type="project" value="InterPro"/>
</dbReference>
<comment type="pathway">
    <text evidence="1">Carbohydrate degradation.</text>
</comment>
<evidence type="ECO:0000256" key="3">
    <source>
        <dbReference type="ARBA" id="ARBA00009225"/>
    </source>
</evidence>
<dbReference type="GO" id="GO:0010224">
    <property type="term" value="P:response to UV-B"/>
    <property type="evidence" value="ECO:0007669"/>
    <property type="project" value="EnsemblPlants"/>
</dbReference>
<evidence type="ECO:0000256" key="6">
    <source>
        <dbReference type="ARBA" id="ARBA00022777"/>
    </source>
</evidence>
<evidence type="ECO:0000256" key="11">
    <source>
        <dbReference type="SAM" id="Phobius"/>
    </source>
</evidence>
<dbReference type="PRINTS" id="PR00475">
    <property type="entry name" value="HEXOKINASE"/>
</dbReference>
<dbReference type="GO" id="GO:0005739">
    <property type="term" value="C:mitochondrion"/>
    <property type="evidence" value="ECO:0007669"/>
    <property type="project" value="EnsemblPlants"/>
</dbReference>
<proteinExistence type="inferred from homology"/>
<feature type="transmembrane region" description="Helical" evidence="11">
    <location>
        <begin position="215"/>
        <end position="234"/>
    </location>
</feature>
<dbReference type="SUPFAM" id="SSF53067">
    <property type="entry name" value="Actin-like ATPase domain"/>
    <property type="match status" value="2"/>
</dbReference>
<dbReference type="GO" id="GO:0009414">
    <property type="term" value="P:response to water deprivation"/>
    <property type="evidence" value="ECO:0007669"/>
    <property type="project" value="EnsemblPlants"/>
</dbReference>
<keyword evidence="11" id="KW-1133">Transmembrane helix</keyword>
<organism evidence="14 15">
    <name type="scientific">Cynara cardunculus var. scolymus</name>
    <name type="common">Globe artichoke</name>
    <name type="synonym">Cynara scolymus</name>
    <dbReference type="NCBI Taxonomy" id="59895"/>
    <lineage>
        <taxon>Eukaryota</taxon>
        <taxon>Viridiplantae</taxon>
        <taxon>Streptophyta</taxon>
        <taxon>Embryophyta</taxon>
        <taxon>Tracheophyta</taxon>
        <taxon>Spermatophyta</taxon>
        <taxon>Magnoliopsida</taxon>
        <taxon>eudicotyledons</taxon>
        <taxon>Gunneridae</taxon>
        <taxon>Pentapetalae</taxon>
        <taxon>asterids</taxon>
        <taxon>campanulids</taxon>
        <taxon>Asterales</taxon>
        <taxon>Asteraceae</taxon>
        <taxon>Carduoideae</taxon>
        <taxon>Cardueae</taxon>
        <taxon>Carduinae</taxon>
        <taxon>Cynara</taxon>
    </lineage>
</organism>
<evidence type="ECO:0000256" key="4">
    <source>
        <dbReference type="ARBA" id="ARBA00022679"/>
    </source>
</evidence>
<accession>A0A118K1E6</accession>
<comment type="similarity">
    <text evidence="3 9">Belongs to the hexokinase family.</text>
</comment>
<dbReference type="PANTHER" id="PTHR19443:SF18">
    <property type="entry name" value="HEXOKINASE-LIKE 2 PROTEIN-RELATED"/>
    <property type="match status" value="1"/>
</dbReference>
<dbReference type="GO" id="GO:0009651">
    <property type="term" value="P:response to salt stress"/>
    <property type="evidence" value="ECO:0007669"/>
    <property type="project" value="EnsemblPlants"/>
</dbReference>
<dbReference type="STRING" id="59895.A0A118K1E6"/>
<dbReference type="EMBL" id="LEKV01002639">
    <property type="protein sequence ID" value="KVI02758.1"/>
    <property type="molecule type" value="Genomic_DNA"/>
</dbReference>
<sequence length="581" mass="64098">MRKEVVVATAVATVAVAGVVLVRWRKRDERRWRQTQRILRKFAKDCATPVPKLWHVAFDLVSDMQTSLSDQSQTDFVMHPCYTSSLPHGNEEGLYYGVNLREDNFLMLRARLSGKSEPITDMEREEVLIPPEVISGSTKDVFDFIALKLAIFITTNAKENPIAPKGKLGFTVSFPLLEGPASPTKGNVIRWKSFAVNDAVEFSFTLLFIYPYDTILLLLAISLLFFAFVLQAAGKELANEVNAALEKHGIDLQVSALVDATIGDLAGGRYFNKACVAAVTLGLATNAVYVESAHVIPNGNEFKLSEMVIDMQWGNFNTPHLPITEFDMALDSESTNPGSRMFEKLIGGMYLGEVVRRVLLKMAKETAIFGETVPSKLKTPYTLRSPDMAAMHQDTTENRDTVQEKLLEVFGIASSTPSVREIVAEICDIVAERGARLAGACIVGIMKKRGRINEKKSVVKVEGGLYEHYRVFRNYLHSSVWEMLGNSLADNVMIENSHGGSGAGAIFVAAAHSHVHESITPPFSQRNSTVDQLEMRDDHQMASKVGTGQNETAEDDSIFWNDQMESTAETSDQSGSGSSEE</sequence>
<dbReference type="GO" id="GO:0006096">
    <property type="term" value="P:glycolytic process"/>
    <property type="evidence" value="ECO:0007669"/>
    <property type="project" value="UniProtKB-UniPathway"/>
</dbReference>
<keyword evidence="11" id="KW-0812">Transmembrane</keyword>
<protein>
    <recommendedName>
        <fullName evidence="9">Phosphotransferase</fullName>
        <ecNumber evidence="9">2.7.1.-</ecNumber>
    </recommendedName>
</protein>
<dbReference type="InterPro" id="IPR022673">
    <property type="entry name" value="Hexokinase_C"/>
</dbReference>
<gene>
    <name evidence="14" type="ORF">Ccrd_018958</name>
</gene>
<evidence type="ECO:0000256" key="1">
    <source>
        <dbReference type="ARBA" id="ARBA00004921"/>
    </source>
</evidence>
<evidence type="ECO:0000256" key="2">
    <source>
        <dbReference type="ARBA" id="ARBA00005028"/>
    </source>
</evidence>
<keyword evidence="4 9" id="KW-0808">Transferase</keyword>
<dbReference type="PANTHER" id="PTHR19443">
    <property type="entry name" value="HEXOKINASE"/>
    <property type="match status" value="1"/>
</dbReference>
<keyword evidence="7 9" id="KW-0067">ATP-binding</keyword>
<dbReference type="InterPro" id="IPR022672">
    <property type="entry name" value="Hexokinase_N"/>
</dbReference>
<evidence type="ECO:0000259" key="13">
    <source>
        <dbReference type="Pfam" id="PF03727"/>
    </source>
</evidence>
<dbReference type="GO" id="GO:0005524">
    <property type="term" value="F:ATP binding"/>
    <property type="evidence" value="ECO:0007669"/>
    <property type="project" value="UniProtKB-UniRule"/>
</dbReference>
<keyword evidence="11" id="KW-0472">Membrane</keyword>
<feature type="transmembrane region" description="Helical" evidence="11">
    <location>
        <begin position="6"/>
        <end position="24"/>
    </location>
</feature>
<reference evidence="14 15" key="1">
    <citation type="journal article" date="2016" name="Sci. Rep.">
        <title>The genome sequence of the outbreeding globe artichoke constructed de novo incorporating a phase-aware low-pass sequencing strategy of F1 progeny.</title>
        <authorList>
            <person name="Scaglione D."/>
            <person name="Reyes-Chin-Wo S."/>
            <person name="Acquadro A."/>
            <person name="Froenicke L."/>
            <person name="Portis E."/>
            <person name="Beitel C."/>
            <person name="Tirone M."/>
            <person name="Mauro R."/>
            <person name="Lo Monaco A."/>
            <person name="Mauromicale G."/>
            <person name="Faccioli P."/>
            <person name="Cattivelli L."/>
            <person name="Rieseberg L."/>
            <person name="Michelmore R."/>
            <person name="Lanteri S."/>
        </authorList>
    </citation>
    <scope>NUCLEOTIDE SEQUENCE [LARGE SCALE GENOMIC DNA]</scope>
    <source>
        <strain evidence="14">2C</strain>
    </source>
</reference>
<evidence type="ECO:0000256" key="10">
    <source>
        <dbReference type="SAM" id="MobiDB-lite"/>
    </source>
</evidence>
<dbReference type="InterPro" id="IPR043129">
    <property type="entry name" value="ATPase_NBD"/>
</dbReference>
<feature type="region of interest" description="Disordered" evidence="10">
    <location>
        <begin position="540"/>
        <end position="581"/>
    </location>
</feature>